<dbReference type="Gene3D" id="3.30.565.10">
    <property type="entry name" value="Histidine kinase-like ATPase, C-terminal domain"/>
    <property type="match status" value="1"/>
</dbReference>
<dbReference type="PANTHER" id="PTHR45436:SF5">
    <property type="entry name" value="SENSOR HISTIDINE KINASE TRCS"/>
    <property type="match status" value="1"/>
</dbReference>
<comment type="catalytic activity">
    <reaction evidence="1">
        <text>ATP + protein L-histidine = ADP + protein N-phospho-L-histidine.</text>
        <dbReference type="EC" id="2.7.13.3"/>
    </reaction>
</comment>
<dbReference type="InterPro" id="IPR013587">
    <property type="entry name" value="Nitrate/nitrite_sensing"/>
</dbReference>
<name>A0ABP4WQN4_9ACTN</name>
<evidence type="ECO:0000259" key="11">
    <source>
        <dbReference type="PROSITE" id="PS50906"/>
    </source>
</evidence>
<dbReference type="Proteomes" id="UP001500655">
    <property type="component" value="Unassembled WGS sequence"/>
</dbReference>
<feature type="compositionally biased region" description="Low complexity" evidence="8">
    <location>
        <begin position="879"/>
        <end position="894"/>
    </location>
</feature>
<evidence type="ECO:0000256" key="6">
    <source>
        <dbReference type="ARBA" id="ARBA00022777"/>
    </source>
</evidence>
<accession>A0ABP4WQN4</accession>
<evidence type="ECO:0000259" key="10">
    <source>
        <dbReference type="PROSITE" id="PS50109"/>
    </source>
</evidence>
<organism evidence="12 13">
    <name type="scientific">Luedemannella helvata</name>
    <dbReference type="NCBI Taxonomy" id="349315"/>
    <lineage>
        <taxon>Bacteria</taxon>
        <taxon>Bacillati</taxon>
        <taxon>Actinomycetota</taxon>
        <taxon>Actinomycetes</taxon>
        <taxon>Micromonosporales</taxon>
        <taxon>Micromonosporaceae</taxon>
        <taxon>Luedemannella</taxon>
    </lineage>
</organism>
<evidence type="ECO:0000256" key="9">
    <source>
        <dbReference type="SAM" id="Phobius"/>
    </source>
</evidence>
<evidence type="ECO:0000256" key="2">
    <source>
        <dbReference type="ARBA" id="ARBA00012438"/>
    </source>
</evidence>
<dbReference type="SMART" id="SM00387">
    <property type="entry name" value="HATPase_c"/>
    <property type="match status" value="1"/>
</dbReference>
<dbReference type="InterPro" id="IPR050428">
    <property type="entry name" value="TCS_sensor_his_kinase"/>
</dbReference>
<evidence type="ECO:0000256" key="1">
    <source>
        <dbReference type="ARBA" id="ARBA00000085"/>
    </source>
</evidence>
<dbReference type="EC" id="2.7.13.3" evidence="2"/>
<dbReference type="InterPro" id="IPR036890">
    <property type="entry name" value="HATPase_C_sf"/>
</dbReference>
<feature type="domain" description="NIT" evidence="11">
    <location>
        <begin position="106"/>
        <end position="356"/>
    </location>
</feature>
<feature type="domain" description="Histidine kinase" evidence="10">
    <location>
        <begin position="573"/>
        <end position="678"/>
    </location>
</feature>
<keyword evidence="3" id="KW-0597">Phosphoprotein</keyword>
<feature type="compositionally biased region" description="Basic and acidic residues" evidence="8">
    <location>
        <begin position="690"/>
        <end position="716"/>
    </location>
</feature>
<evidence type="ECO:0000256" key="4">
    <source>
        <dbReference type="ARBA" id="ARBA00022679"/>
    </source>
</evidence>
<dbReference type="Pfam" id="PF02518">
    <property type="entry name" value="HATPase_c"/>
    <property type="match status" value="1"/>
</dbReference>
<comment type="caution">
    <text evidence="12">The sequence shown here is derived from an EMBL/GenBank/DDBJ whole genome shotgun (WGS) entry which is preliminary data.</text>
</comment>
<evidence type="ECO:0000256" key="5">
    <source>
        <dbReference type="ARBA" id="ARBA00022692"/>
    </source>
</evidence>
<dbReference type="EMBL" id="BAAALS010000013">
    <property type="protein sequence ID" value="GAA1756912.1"/>
    <property type="molecule type" value="Genomic_DNA"/>
</dbReference>
<keyword evidence="5 9" id="KW-0812">Transmembrane</keyword>
<sequence>MTQGRRAVRIMPKMRPPVRPLSHRSGNHRDTRRRLPERLRPPAIAVPPRIRELADTSGWSIRTKIIGALATPLVALTVLWLLATFAFTGPALDANRREAFTANVGTPAAALVDDLQAERRLSVAYLAGGGENAGPLSAQRERTDEKIAALRAGAARARSEDVTAAGAATALQTLLTSLDSLRPGRESIDRRGIDRTEAIRIYGEVVDASLRVATPVTAPGDAEHARTAQAVAALDRAHEVLSQEDALLHGIDTNGTLNAATRDSLIGLIGARRYLAASAEAGLDPAARARLQALVDAPAARQVQAIEDNVLAEPARDRPATVALTSWRPAYDETSANLRAFARELAAAPVAADESAATTSVVRAVLIGLLGLLAIIASIVISIRFGRSLIGRLNALRVSALDLAEDRLPSVIGRLRAGEEVDVDAETPALRYGDDEIGHVGDAFAEVQRTAIDSAVQEARLRAGLNEVFVNIARRSQTLLHRQLDLLDQMERRATDPDEMEALFRVDHLATRMRRHAEDLVILAGATPGRGWRSPVPLVDVLRGAVSEVEDYDRVTITPVPQAALHGRYVGDVMHLFAELIENATAFSPPRTQVRLSAQLVPKGLAVDIEDRGLGMTAEDIDAANRRLAEPPDFDPASSERLGLFVVARLADRHGIRVQLRPSPYGGVTAVVLLPPTLLATAKGELTSPPDDKPEPPQRPTDQREPAAPQRREPLARRVPTVPGARPEAARTVVVEPEDAVVVAEADELDVAIAADVELADIQLATDRAATADTEPAGPTGGATDRADATSDGGPVAATPLLPKRVRQANLAAQLRDAPPPDEHTEQEGTAAGDAARHTPQQIRDRMSALQAGMQRGRIAAEDLEPPTIDIDADETDNDTQANAGQTAQTTADGPAVTDTTGTEPERGN</sequence>
<keyword evidence="13" id="KW-1185">Reference proteome</keyword>
<keyword evidence="7 9" id="KW-1133">Transmembrane helix</keyword>
<keyword evidence="4" id="KW-0808">Transferase</keyword>
<feature type="transmembrane region" description="Helical" evidence="9">
    <location>
        <begin position="65"/>
        <end position="87"/>
    </location>
</feature>
<dbReference type="SUPFAM" id="SSF55874">
    <property type="entry name" value="ATPase domain of HSP90 chaperone/DNA topoisomerase II/histidine kinase"/>
    <property type="match status" value="1"/>
</dbReference>
<dbReference type="Pfam" id="PF08376">
    <property type="entry name" value="NIT"/>
    <property type="match status" value="1"/>
</dbReference>
<dbReference type="InterPro" id="IPR005467">
    <property type="entry name" value="His_kinase_dom"/>
</dbReference>
<keyword evidence="9" id="KW-0472">Membrane</keyword>
<gene>
    <name evidence="12" type="ORF">GCM10009681_30080</name>
</gene>
<dbReference type="PROSITE" id="PS50906">
    <property type="entry name" value="NIT"/>
    <property type="match status" value="1"/>
</dbReference>
<evidence type="ECO:0000256" key="3">
    <source>
        <dbReference type="ARBA" id="ARBA00022553"/>
    </source>
</evidence>
<dbReference type="PANTHER" id="PTHR45436">
    <property type="entry name" value="SENSOR HISTIDINE KINASE YKOH"/>
    <property type="match status" value="1"/>
</dbReference>
<feature type="region of interest" description="Disordered" evidence="8">
    <location>
        <begin position="682"/>
        <end position="731"/>
    </location>
</feature>
<evidence type="ECO:0000313" key="12">
    <source>
        <dbReference type="EMBL" id="GAA1756912.1"/>
    </source>
</evidence>
<reference evidence="13" key="1">
    <citation type="journal article" date="2019" name="Int. J. Syst. Evol. Microbiol.">
        <title>The Global Catalogue of Microorganisms (GCM) 10K type strain sequencing project: providing services to taxonomists for standard genome sequencing and annotation.</title>
        <authorList>
            <consortium name="The Broad Institute Genomics Platform"/>
            <consortium name="The Broad Institute Genome Sequencing Center for Infectious Disease"/>
            <person name="Wu L."/>
            <person name="Ma J."/>
        </authorList>
    </citation>
    <scope>NUCLEOTIDE SEQUENCE [LARGE SCALE GENOMIC DNA]</scope>
    <source>
        <strain evidence="13">JCM 13249</strain>
    </source>
</reference>
<protein>
    <recommendedName>
        <fullName evidence="2">histidine kinase</fullName>
        <ecNumber evidence="2">2.7.13.3</ecNumber>
    </recommendedName>
</protein>
<evidence type="ECO:0000313" key="13">
    <source>
        <dbReference type="Proteomes" id="UP001500655"/>
    </source>
</evidence>
<feature type="region of interest" description="Disordered" evidence="8">
    <location>
        <begin position="770"/>
        <end position="909"/>
    </location>
</feature>
<evidence type="ECO:0000256" key="8">
    <source>
        <dbReference type="SAM" id="MobiDB-lite"/>
    </source>
</evidence>
<dbReference type="Gene3D" id="6.10.340.10">
    <property type="match status" value="1"/>
</dbReference>
<dbReference type="InterPro" id="IPR010910">
    <property type="entry name" value="Nitrate/nitrite_sensing_bac"/>
</dbReference>
<dbReference type="PROSITE" id="PS50109">
    <property type="entry name" value="HIS_KIN"/>
    <property type="match status" value="1"/>
</dbReference>
<proteinExistence type="predicted"/>
<dbReference type="InterPro" id="IPR003594">
    <property type="entry name" value="HATPase_dom"/>
</dbReference>
<keyword evidence="6" id="KW-0418">Kinase</keyword>
<feature type="transmembrane region" description="Helical" evidence="9">
    <location>
        <begin position="364"/>
        <end position="383"/>
    </location>
</feature>
<evidence type="ECO:0000256" key="7">
    <source>
        <dbReference type="ARBA" id="ARBA00022989"/>
    </source>
</evidence>